<evidence type="ECO:0000256" key="10">
    <source>
        <dbReference type="SAM" id="Phobius"/>
    </source>
</evidence>
<keyword evidence="3" id="KW-0328">Glycosyltransferase</keyword>
<evidence type="ECO:0000256" key="2">
    <source>
        <dbReference type="ARBA" id="ARBA00009105"/>
    </source>
</evidence>
<keyword evidence="6" id="KW-0735">Signal-anchor</keyword>
<evidence type="ECO:0000313" key="11">
    <source>
        <dbReference type="EMBL" id="VUC30249.1"/>
    </source>
</evidence>
<keyword evidence="12" id="KW-1185">Reference proteome</keyword>
<dbReference type="Proteomes" id="UP000766486">
    <property type="component" value="Unassembled WGS sequence"/>
</dbReference>
<evidence type="ECO:0000256" key="3">
    <source>
        <dbReference type="ARBA" id="ARBA00022676"/>
    </source>
</evidence>
<evidence type="ECO:0000256" key="6">
    <source>
        <dbReference type="ARBA" id="ARBA00022968"/>
    </source>
</evidence>
<keyword evidence="7 10" id="KW-1133">Transmembrane helix</keyword>
<sequence length="503" mass="56675">MDKLTRLASESTISQRCASITRNLLALTRRGAFRIFVLVLGLICVVVFIKRSAGLPFNLIEEYQSMFLGNTLDNATIQAMEYSKPIQEPYKEQFWEVGLRLKQVNRWLSEIDQHPRRKNKLNGAVERVIIGLFPFLSTFSHSHPLAELRKSFRPGSRGIVIPVGGSENAIRYAGHLITSLRVVLGCTLPIQIAYAGDSDLSENDKQRILQIEGATDVTFFDVLSIFDDSTLKLADGGWAIKAFAALGSDLEQVILLDSDAVFLQKPEVLFEQNPYIQYGAYLFHDRLLWQHAFRDRHDWFKDQIKEPSPAMAKSLVWTEDYAEECDSGVVVLDKSRSDVLMGLLHIAWQNTHAVREEITYKITYGDKESWWLGLELAGSGYEFEAHYGSILGWPGEKIGKPAPGRVCSFVIAHVDGDDNLIWYNGGLLKNKLTKPDEYDVPELWMMDGTWEKGGSKQDMSCMFGKEVKQLTKDQRLVLGRSIEGAKVVDRLLASSKASRTDGS</sequence>
<evidence type="ECO:0000313" key="12">
    <source>
        <dbReference type="Proteomes" id="UP000766486"/>
    </source>
</evidence>
<evidence type="ECO:0000256" key="4">
    <source>
        <dbReference type="ARBA" id="ARBA00022679"/>
    </source>
</evidence>
<evidence type="ECO:0000256" key="8">
    <source>
        <dbReference type="ARBA" id="ARBA00023136"/>
    </source>
</evidence>
<comment type="subcellular location">
    <subcellularLocation>
        <location evidence="1">Membrane</location>
        <topology evidence="1">Single-pass type II membrane protein</topology>
    </subcellularLocation>
</comment>
<organism evidence="11 12">
    <name type="scientific">Bionectria ochroleuca</name>
    <name type="common">Gliocladium roseum</name>
    <dbReference type="NCBI Taxonomy" id="29856"/>
    <lineage>
        <taxon>Eukaryota</taxon>
        <taxon>Fungi</taxon>
        <taxon>Dikarya</taxon>
        <taxon>Ascomycota</taxon>
        <taxon>Pezizomycotina</taxon>
        <taxon>Sordariomycetes</taxon>
        <taxon>Hypocreomycetidae</taxon>
        <taxon>Hypocreales</taxon>
        <taxon>Bionectriaceae</taxon>
        <taxon>Clonostachys</taxon>
    </lineage>
</organism>
<evidence type="ECO:0000256" key="7">
    <source>
        <dbReference type="ARBA" id="ARBA00022989"/>
    </source>
</evidence>
<keyword evidence="5 10" id="KW-0812">Transmembrane</keyword>
<proteinExistence type="inferred from homology"/>
<evidence type="ECO:0008006" key="13">
    <source>
        <dbReference type="Google" id="ProtNLM"/>
    </source>
</evidence>
<evidence type="ECO:0000256" key="5">
    <source>
        <dbReference type="ARBA" id="ARBA00022692"/>
    </source>
</evidence>
<comment type="similarity">
    <text evidence="2">Belongs to the MNN1/MNT family.</text>
</comment>
<dbReference type="Pfam" id="PF11051">
    <property type="entry name" value="Mannosyl_trans3"/>
    <property type="match status" value="1"/>
</dbReference>
<dbReference type="EMBL" id="CABFNS010000815">
    <property type="protein sequence ID" value="VUC30249.1"/>
    <property type="molecule type" value="Genomic_DNA"/>
</dbReference>
<dbReference type="SUPFAM" id="SSF53448">
    <property type="entry name" value="Nucleotide-diphospho-sugar transferases"/>
    <property type="match status" value="1"/>
</dbReference>
<feature type="transmembrane region" description="Helical" evidence="10">
    <location>
        <begin position="31"/>
        <end position="49"/>
    </location>
</feature>
<evidence type="ECO:0000256" key="9">
    <source>
        <dbReference type="ARBA" id="ARBA00023180"/>
    </source>
</evidence>
<protein>
    <recommendedName>
        <fullName evidence="13">Alpha-1,3-mannosyltransferase</fullName>
    </recommendedName>
</protein>
<dbReference type="InterPro" id="IPR029044">
    <property type="entry name" value="Nucleotide-diphossugar_trans"/>
</dbReference>
<reference evidence="11 12" key="1">
    <citation type="submission" date="2019-06" db="EMBL/GenBank/DDBJ databases">
        <authorList>
            <person name="Broberg M."/>
        </authorList>
    </citation>
    <scope>NUCLEOTIDE SEQUENCE [LARGE SCALE GENOMIC DNA]</scope>
</reference>
<dbReference type="InterPro" id="IPR022751">
    <property type="entry name" value="Alpha_mannosyltransferase"/>
</dbReference>
<name>A0ABY6UK97_BIOOC</name>
<keyword evidence="4" id="KW-0808">Transferase</keyword>
<dbReference type="PANTHER" id="PTHR31392">
    <property type="entry name" value="ALPHA-1,3-MANNOSYLTRANSFERASE MNN1-RELATED"/>
    <property type="match status" value="1"/>
</dbReference>
<dbReference type="PANTHER" id="PTHR31392:SF1">
    <property type="entry name" value="ALPHA-1,3-MANNOSYLTRANSFERASE MNN1-RELATED"/>
    <property type="match status" value="1"/>
</dbReference>
<accession>A0ABY6UK97</accession>
<keyword evidence="9" id="KW-0325">Glycoprotein</keyword>
<comment type="caution">
    <text evidence="11">The sequence shown here is derived from an EMBL/GenBank/DDBJ whole genome shotgun (WGS) entry which is preliminary data.</text>
</comment>
<keyword evidence="8 10" id="KW-0472">Membrane</keyword>
<evidence type="ECO:0000256" key="1">
    <source>
        <dbReference type="ARBA" id="ARBA00004606"/>
    </source>
</evidence>
<gene>
    <name evidence="11" type="ORF">CLO192961_LOCUS280871</name>
</gene>